<gene>
    <name evidence="3" type="ORF">ACFSUC_00475</name>
</gene>
<name>A0ABW5R4Y9_9BACL</name>
<organism evidence="3 4">
    <name type="scientific">Marinicrinis sediminis</name>
    <dbReference type="NCBI Taxonomy" id="1652465"/>
    <lineage>
        <taxon>Bacteria</taxon>
        <taxon>Bacillati</taxon>
        <taxon>Bacillota</taxon>
        <taxon>Bacilli</taxon>
        <taxon>Bacillales</taxon>
        <taxon>Paenibacillaceae</taxon>
    </lineage>
</organism>
<dbReference type="Proteomes" id="UP001597497">
    <property type="component" value="Unassembled WGS sequence"/>
</dbReference>
<accession>A0ABW5R4Y9</accession>
<dbReference type="EMBL" id="JBHUMM010000001">
    <property type="protein sequence ID" value="MFD2670078.1"/>
    <property type="molecule type" value="Genomic_DNA"/>
</dbReference>
<evidence type="ECO:0000313" key="4">
    <source>
        <dbReference type="Proteomes" id="UP001597497"/>
    </source>
</evidence>
<feature type="transmembrane region" description="Helical" evidence="2">
    <location>
        <begin position="7"/>
        <end position="26"/>
    </location>
</feature>
<comment type="caution">
    <text evidence="3">The sequence shown here is derived from an EMBL/GenBank/DDBJ whole genome shotgun (WGS) entry which is preliminary data.</text>
</comment>
<keyword evidence="2" id="KW-0812">Transmembrane</keyword>
<feature type="transmembrane region" description="Helical" evidence="2">
    <location>
        <begin position="32"/>
        <end position="54"/>
    </location>
</feature>
<protein>
    <submittedName>
        <fullName evidence="3">Uncharacterized protein</fullName>
    </submittedName>
</protein>
<feature type="region of interest" description="Disordered" evidence="1">
    <location>
        <begin position="69"/>
        <end position="128"/>
    </location>
</feature>
<evidence type="ECO:0000256" key="1">
    <source>
        <dbReference type="SAM" id="MobiDB-lite"/>
    </source>
</evidence>
<reference evidence="4" key="1">
    <citation type="journal article" date="2019" name="Int. J. Syst. Evol. Microbiol.">
        <title>The Global Catalogue of Microorganisms (GCM) 10K type strain sequencing project: providing services to taxonomists for standard genome sequencing and annotation.</title>
        <authorList>
            <consortium name="The Broad Institute Genomics Platform"/>
            <consortium name="The Broad Institute Genome Sequencing Center for Infectious Disease"/>
            <person name="Wu L."/>
            <person name="Ma J."/>
        </authorList>
    </citation>
    <scope>NUCLEOTIDE SEQUENCE [LARGE SCALE GENOMIC DNA]</scope>
    <source>
        <strain evidence="4">KCTC 33676</strain>
    </source>
</reference>
<evidence type="ECO:0000256" key="2">
    <source>
        <dbReference type="SAM" id="Phobius"/>
    </source>
</evidence>
<keyword evidence="4" id="KW-1185">Reference proteome</keyword>
<keyword evidence="2" id="KW-1133">Transmembrane helix</keyword>
<dbReference type="RefSeq" id="WP_379927422.1">
    <property type="nucleotide sequence ID" value="NZ_JBHUMM010000001.1"/>
</dbReference>
<proteinExistence type="predicted"/>
<sequence length="142" mass="16085">MKQRLQISYLISVIGMCVTFFFSMLKNPIMTSLIRAIVCFGLFFVVSFVFIKLMSLVFQPLKSMQPQDAEHLGQRVDLSTPDDVTLPDQNSAEPRRDQGGSQDKQPEEGFAPLNLPHLKRNEQTANPEEMAKALRHLSDSDE</sequence>
<evidence type="ECO:0000313" key="3">
    <source>
        <dbReference type="EMBL" id="MFD2670078.1"/>
    </source>
</evidence>
<keyword evidence="2" id="KW-0472">Membrane</keyword>